<dbReference type="SMART" id="SM00448">
    <property type="entry name" value="REC"/>
    <property type="match status" value="1"/>
</dbReference>
<comment type="subcellular location">
    <subcellularLocation>
        <location evidence="1">Cytoplasm</location>
    </subcellularLocation>
</comment>
<organism evidence="11 12">
    <name type="scientific">Gordoniibacillus kamchatkensis</name>
    <dbReference type="NCBI Taxonomy" id="1590651"/>
    <lineage>
        <taxon>Bacteria</taxon>
        <taxon>Bacillati</taxon>
        <taxon>Bacillota</taxon>
        <taxon>Bacilli</taxon>
        <taxon>Bacillales</taxon>
        <taxon>Paenibacillaceae</taxon>
        <taxon>Gordoniibacillus</taxon>
    </lineage>
</organism>
<keyword evidence="5" id="KW-0805">Transcription regulation</keyword>
<name>A0ABR5ACP5_9BACL</name>
<evidence type="ECO:0000256" key="6">
    <source>
        <dbReference type="ARBA" id="ARBA00023125"/>
    </source>
</evidence>
<keyword evidence="3 8" id="KW-0597">Phosphoprotein</keyword>
<evidence type="ECO:0000259" key="10">
    <source>
        <dbReference type="PROSITE" id="PS50110"/>
    </source>
</evidence>
<dbReference type="EMBL" id="JXAK01000061">
    <property type="protein sequence ID" value="KIL38448.1"/>
    <property type="molecule type" value="Genomic_DNA"/>
</dbReference>
<feature type="domain" description="Response regulatory" evidence="10">
    <location>
        <begin position="3"/>
        <end position="120"/>
    </location>
</feature>
<keyword evidence="4" id="KW-0902">Two-component regulatory system</keyword>
<dbReference type="SUPFAM" id="SSF46689">
    <property type="entry name" value="Homeodomain-like"/>
    <property type="match status" value="2"/>
</dbReference>
<dbReference type="Gene3D" id="1.10.10.60">
    <property type="entry name" value="Homeodomain-like"/>
    <property type="match status" value="2"/>
</dbReference>
<dbReference type="InterPro" id="IPR041522">
    <property type="entry name" value="CdaR_GGDEF"/>
</dbReference>
<evidence type="ECO:0008006" key="13">
    <source>
        <dbReference type="Google" id="ProtNLM"/>
    </source>
</evidence>
<reference evidence="11 12" key="1">
    <citation type="submission" date="2014-12" db="EMBL/GenBank/DDBJ databases">
        <title>Draft genome sequence of Paenibacillus kamchatkensis strain B-2647.</title>
        <authorList>
            <person name="Karlyshev A.V."/>
            <person name="Kudryashova E.B."/>
        </authorList>
    </citation>
    <scope>NUCLEOTIDE SEQUENCE [LARGE SCALE GENOMIC DNA]</scope>
    <source>
        <strain evidence="11 12">VKM B-2647</strain>
    </source>
</reference>
<dbReference type="InterPro" id="IPR011006">
    <property type="entry name" value="CheY-like_superfamily"/>
</dbReference>
<evidence type="ECO:0000256" key="2">
    <source>
        <dbReference type="ARBA" id="ARBA00022490"/>
    </source>
</evidence>
<dbReference type="InterPro" id="IPR018062">
    <property type="entry name" value="HTH_AraC-typ_CS"/>
</dbReference>
<gene>
    <name evidence="11" type="ORF">SD70_26425</name>
</gene>
<evidence type="ECO:0000256" key="5">
    <source>
        <dbReference type="ARBA" id="ARBA00023015"/>
    </source>
</evidence>
<keyword evidence="2" id="KW-0963">Cytoplasm</keyword>
<protein>
    <recommendedName>
        <fullName evidence="13">DNA-binding response regulator</fullName>
    </recommendedName>
</protein>
<dbReference type="Pfam" id="PF00072">
    <property type="entry name" value="Response_reg"/>
    <property type="match status" value="1"/>
</dbReference>
<dbReference type="InterPro" id="IPR018060">
    <property type="entry name" value="HTH_AraC"/>
</dbReference>
<dbReference type="PROSITE" id="PS50110">
    <property type="entry name" value="RESPONSE_REGULATORY"/>
    <property type="match status" value="1"/>
</dbReference>
<evidence type="ECO:0000313" key="11">
    <source>
        <dbReference type="EMBL" id="KIL38448.1"/>
    </source>
</evidence>
<comment type="caution">
    <text evidence="11">The sequence shown here is derived from an EMBL/GenBank/DDBJ whole genome shotgun (WGS) entry which is preliminary data.</text>
</comment>
<dbReference type="SUPFAM" id="SSF52172">
    <property type="entry name" value="CheY-like"/>
    <property type="match status" value="1"/>
</dbReference>
<evidence type="ECO:0000256" key="4">
    <source>
        <dbReference type="ARBA" id="ARBA00023012"/>
    </source>
</evidence>
<keyword evidence="12" id="KW-1185">Reference proteome</keyword>
<accession>A0ABR5ACP5</accession>
<sequence>MWRVLIADDEPKIRRGLRSGVDWPSFGMELVGEAEDGLEALELAESMRPDVVLVDICMPLLNGLEFIDKMQQFLADAIIVIVSGHNEFVYAQQALKLGVSDYLLKPVSKEQLYEVLEAAKERLLERKYIDWTARQVSSHMPQVKERFLNSWIDGALTAQEIREQLGYLQVALDSPFCVVLIKVLDRIRRNEGNPREWDRRLLLFAVQNVAEDVVRQRGAGFVFADRSDHIIVISAEACPGEGVDIGAAIASAVEAYLKITVIALYRDGIGDVAQAPLAYRELLQAAAEESRATPIVVLAKKYIRDHYHKEDLTLKDVADVFNMSPSYLSRLLRQETGASFIDYLTETRIKQAALLLLDPTIKIVEVASRVGYNGQHYFSMAFKKQMGVSPAEYRKGGVR</sequence>
<evidence type="ECO:0000256" key="1">
    <source>
        <dbReference type="ARBA" id="ARBA00004496"/>
    </source>
</evidence>
<keyword evidence="7" id="KW-0804">Transcription</keyword>
<dbReference type="SMART" id="SM00342">
    <property type="entry name" value="HTH_ARAC"/>
    <property type="match status" value="1"/>
</dbReference>
<dbReference type="InterPro" id="IPR009057">
    <property type="entry name" value="Homeodomain-like_sf"/>
</dbReference>
<dbReference type="PANTHER" id="PTHR42713:SF3">
    <property type="entry name" value="TRANSCRIPTIONAL REGULATORY PROTEIN HPTR"/>
    <property type="match status" value="1"/>
</dbReference>
<dbReference type="PANTHER" id="PTHR42713">
    <property type="entry name" value="HISTIDINE KINASE-RELATED"/>
    <property type="match status" value="1"/>
</dbReference>
<keyword evidence="6" id="KW-0238">DNA-binding</keyword>
<dbReference type="Pfam" id="PF17853">
    <property type="entry name" value="GGDEF_2"/>
    <property type="match status" value="1"/>
</dbReference>
<feature type="domain" description="HTH araC/xylS-type" evidence="9">
    <location>
        <begin position="297"/>
        <end position="396"/>
    </location>
</feature>
<dbReference type="Gene3D" id="3.40.50.2300">
    <property type="match status" value="1"/>
</dbReference>
<proteinExistence type="predicted"/>
<dbReference type="Pfam" id="PF12833">
    <property type="entry name" value="HTH_18"/>
    <property type="match status" value="1"/>
</dbReference>
<dbReference type="PROSITE" id="PS01124">
    <property type="entry name" value="HTH_ARAC_FAMILY_2"/>
    <property type="match status" value="1"/>
</dbReference>
<evidence type="ECO:0000256" key="8">
    <source>
        <dbReference type="PROSITE-ProRule" id="PRU00169"/>
    </source>
</evidence>
<dbReference type="Proteomes" id="UP000031967">
    <property type="component" value="Unassembled WGS sequence"/>
</dbReference>
<dbReference type="InterPro" id="IPR051552">
    <property type="entry name" value="HptR"/>
</dbReference>
<dbReference type="CDD" id="cd17536">
    <property type="entry name" value="REC_YesN-like"/>
    <property type="match status" value="1"/>
</dbReference>
<evidence type="ECO:0000256" key="7">
    <source>
        <dbReference type="ARBA" id="ARBA00023163"/>
    </source>
</evidence>
<dbReference type="PRINTS" id="PR00032">
    <property type="entry name" value="HTHARAC"/>
</dbReference>
<dbReference type="RefSeq" id="WP_041051192.1">
    <property type="nucleotide sequence ID" value="NZ_JXAK01000061.1"/>
</dbReference>
<evidence type="ECO:0000259" key="9">
    <source>
        <dbReference type="PROSITE" id="PS01124"/>
    </source>
</evidence>
<dbReference type="InterPro" id="IPR020449">
    <property type="entry name" value="Tscrpt_reg_AraC-type_HTH"/>
</dbReference>
<feature type="modified residue" description="4-aspartylphosphate" evidence="8">
    <location>
        <position position="55"/>
    </location>
</feature>
<dbReference type="InterPro" id="IPR001789">
    <property type="entry name" value="Sig_transdc_resp-reg_receiver"/>
</dbReference>
<dbReference type="PROSITE" id="PS00041">
    <property type="entry name" value="HTH_ARAC_FAMILY_1"/>
    <property type="match status" value="1"/>
</dbReference>
<evidence type="ECO:0000256" key="3">
    <source>
        <dbReference type="ARBA" id="ARBA00022553"/>
    </source>
</evidence>
<evidence type="ECO:0000313" key="12">
    <source>
        <dbReference type="Proteomes" id="UP000031967"/>
    </source>
</evidence>